<keyword evidence="2" id="KW-1185">Reference proteome</keyword>
<proteinExistence type="predicted"/>
<organism evidence="1 2">
    <name type="scientific">Austropuccinia psidii MF-1</name>
    <dbReference type="NCBI Taxonomy" id="1389203"/>
    <lineage>
        <taxon>Eukaryota</taxon>
        <taxon>Fungi</taxon>
        <taxon>Dikarya</taxon>
        <taxon>Basidiomycota</taxon>
        <taxon>Pucciniomycotina</taxon>
        <taxon>Pucciniomycetes</taxon>
        <taxon>Pucciniales</taxon>
        <taxon>Sphaerophragmiaceae</taxon>
        <taxon>Austropuccinia</taxon>
    </lineage>
</organism>
<evidence type="ECO:0000313" key="1">
    <source>
        <dbReference type="EMBL" id="MBW0567838.1"/>
    </source>
</evidence>
<dbReference type="OrthoDB" id="2506024at2759"/>
<dbReference type="AlphaFoldDB" id="A0A9Q3JSP6"/>
<dbReference type="Proteomes" id="UP000765509">
    <property type="component" value="Unassembled WGS sequence"/>
</dbReference>
<protein>
    <submittedName>
        <fullName evidence="1">Uncharacterized protein</fullName>
    </submittedName>
</protein>
<sequence length="281" mass="32645">MSIHLGDCLEKFGPSRAWWSFSMERLMGKILKASHNNRIGQLEITFTSNFCCIGNLQALLSQPQKFPPTLRTFIKQMQAHHDPIPVNSKLSPKGGLSFFNSTILRILIKRVNELFPTPDNTRWIASNDWAKLNKSQSLNFLRLSSDIENLLKYSVNDVVYATVENNTCNSIVKNKSHFNNVHYGLITRIFKHTQRFPNQDSIIDVWLAVHPLVQNTVLRKTPFSHLEDYYLQLDLRILEIERIYVIHFDEILADCAWIRYNTCEIRHDIAMETIALVCLDR</sequence>
<reference evidence="1" key="1">
    <citation type="submission" date="2021-03" db="EMBL/GenBank/DDBJ databases">
        <title>Draft genome sequence of rust myrtle Austropuccinia psidii MF-1, a brazilian biotype.</title>
        <authorList>
            <person name="Quecine M.C."/>
            <person name="Pachon D.M.R."/>
            <person name="Bonatelli M.L."/>
            <person name="Correr F.H."/>
            <person name="Franceschini L.M."/>
            <person name="Leite T.F."/>
            <person name="Margarido G.R.A."/>
            <person name="Almeida C.A."/>
            <person name="Ferrarezi J.A."/>
            <person name="Labate C.A."/>
        </authorList>
    </citation>
    <scope>NUCLEOTIDE SEQUENCE</scope>
    <source>
        <strain evidence="1">MF-1</strain>
    </source>
</reference>
<dbReference type="EMBL" id="AVOT02081504">
    <property type="protein sequence ID" value="MBW0567838.1"/>
    <property type="molecule type" value="Genomic_DNA"/>
</dbReference>
<name>A0A9Q3JSP6_9BASI</name>
<comment type="caution">
    <text evidence="1">The sequence shown here is derived from an EMBL/GenBank/DDBJ whole genome shotgun (WGS) entry which is preliminary data.</text>
</comment>
<evidence type="ECO:0000313" key="2">
    <source>
        <dbReference type="Proteomes" id="UP000765509"/>
    </source>
</evidence>
<gene>
    <name evidence="1" type="ORF">O181_107553</name>
</gene>
<accession>A0A9Q3JSP6</accession>